<keyword evidence="7" id="KW-0276">Fatty acid metabolism</keyword>
<dbReference type="EMBL" id="LOYH01000092">
    <property type="protein sequence ID" value="KVK75431.1"/>
    <property type="molecule type" value="Genomic_DNA"/>
</dbReference>
<comment type="similarity">
    <text evidence="2 11 13">Belongs to the thiolase-like superfamily. Beta-ketoacyl-ACP synthases family.</text>
</comment>
<evidence type="ECO:0000256" key="13">
    <source>
        <dbReference type="RuleBase" id="RU003694"/>
    </source>
</evidence>
<dbReference type="PANTHER" id="PTHR11712:SF321">
    <property type="entry name" value="3-OXOACYL-[ACYL-CARRIER-PROTEIN] SYNTHASE 2"/>
    <property type="match status" value="1"/>
</dbReference>
<dbReference type="CDD" id="cd00834">
    <property type="entry name" value="KAS_I_II"/>
    <property type="match status" value="1"/>
</dbReference>
<dbReference type="GO" id="GO:0005829">
    <property type="term" value="C:cytosol"/>
    <property type="evidence" value="ECO:0007669"/>
    <property type="project" value="TreeGrafter"/>
</dbReference>
<evidence type="ECO:0000256" key="6">
    <source>
        <dbReference type="ARBA" id="ARBA00022679"/>
    </source>
</evidence>
<keyword evidence="6 11" id="KW-0808">Transferase</keyword>
<dbReference type="InterPro" id="IPR017568">
    <property type="entry name" value="3-oxoacyl-ACP_synth-2"/>
</dbReference>
<dbReference type="InterPro" id="IPR014030">
    <property type="entry name" value="Ketoacyl_synth_N"/>
</dbReference>
<dbReference type="Proteomes" id="UP000069001">
    <property type="component" value="Unassembled WGS sequence"/>
</dbReference>
<dbReference type="Pfam" id="PF00109">
    <property type="entry name" value="ketoacyl-synt"/>
    <property type="match status" value="1"/>
</dbReference>
<evidence type="ECO:0000256" key="11">
    <source>
        <dbReference type="PIRNR" id="PIRNR000447"/>
    </source>
</evidence>
<evidence type="ECO:0000313" key="16">
    <source>
        <dbReference type="Proteomes" id="UP000069001"/>
    </source>
</evidence>
<keyword evidence="10 11" id="KW-0012">Acyltransferase</keyword>
<dbReference type="InterPro" id="IPR014031">
    <property type="entry name" value="Ketoacyl_synth_C"/>
</dbReference>
<gene>
    <name evidence="15" type="ORF">WS90_29425</name>
</gene>
<evidence type="ECO:0000256" key="5">
    <source>
        <dbReference type="ARBA" id="ARBA00022516"/>
    </source>
</evidence>
<evidence type="ECO:0000256" key="3">
    <source>
        <dbReference type="ARBA" id="ARBA00012356"/>
    </source>
</evidence>
<dbReference type="FunFam" id="3.40.47.10:FF:000018">
    <property type="entry name" value="3-oxoacyl-[acyl-carrier-protein] synthase 2"/>
    <property type="match status" value="1"/>
</dbReference>
<dbReference type="InterPro" id="IPR016039">
    <property type="entry name" value="Thiolase-like"/>
</dbReference>
<feature type="domain" description="Ketosynthase family 3 (KS3)" evidence="14">
    <location>
        <begin position="8"/>
        <end position="426"/>
    </location>
</feature>
<sequence length="429" mass="44205">MHITPTAHRRIVVTGMGMVSPLGCGVELAWQRLLAGQSGLRRLPDSVTADIAARVGGVVPDVHEDACGGFDIDRFVSTKDQRKIDRFIAFALAAAQEALAQAQWAPADEASRRCTATVIASGIGGFPAIAGAVRTTEMRGPKRLSPFTIPSFLVNLAAGHVSIRHGLKGPMGAPVTACAASIQAIGDAARLIRCGEADIAVCGGAEAAIDRVSLGAFAAAKTLSTGFNDTPTRASRPFDRHRDGFVMGEGAGMLVIESLEHALARGAVPLVELVGYGTSADAFHITSGPEDGSGARRAMQAALTQAGLTPSDLQHLNAHATSTPVGDLGELAAVRDLFGVDVPLAITSTKSATGHLLGAAGGVAAIFTALALRDQVVPMTLNLEQPDAFAEGLDIVHGAPRHMPIVHAMANGFGFGGVNASLVFKRWGA</sequence>
<organism evidence="15 16">
    <name type="scientific">Burkholderia cepacia</name>
    <name type="common">Pseudomonas cepacia</name>
    <dbReference type="NCBI Taxonomy" id="292"/>
    <lineage>
        <taxon>Bacteria</taxon>
        <taxon>Pseudomonadati</taxon>
        <taxon>Pseudomonadota</taxon>
        <taxon>Betaproteobacteria</taxon>
        <taxon>Burkholderiales</taxon>
        <taxon>Burkholderiaceae</taxon>
        <taxon>Burkholderia</taxon>
        <taxon>Burkholderia cepacia complex</taxon>
    </lineage>
</organism>
<reference evidence="15 16" key="1">
    <citation type="submission" date="2015-11" db="EMBL/GenBank/DDBJ databases">
        <title>Expanding the genomic diversity of Burkholderia species for the development of highly accurate diagnostics.</title>
        <authorList>
            <person name="Sahl J."/>
            <person name="Keim P."/>
            <person name="Wagner D."/>
        </authorList>
    </citation>
    <scope>NUCLEOTIDE SEQUENCE [LARGE SCALE GENOMIC DNA]</scope>
    <source>
        <strain evidence="15 16">MSMB1302</strain>
    </source>
</reference>
<feature type="active site" description="For beta-ketoacyl synthase activity" evidence="12">
    <location>
        <position position="178"/>
    </location>
</feature>
<keyword evidence="9 11" id="KW-0275">Fatty acid biosynthesis</keyword>
<comment type="catalytic activity">
    <reaction evidence="11">
        <text>(9Z)-hexadecenoyl-[ACP] + malonyl-[ACP] + H(+) = 3-oxo-(11Z)-octadecenoyl-[ACP] + holo-[ACP] + CO2</text>
        <dbReference type="Rhea" id="RHEA:55040"/>
        <dbReference type="Rhea" id="RHEA-COMP:9623"/>
        <dbReference type="Rhea" id="RHEA-COMP:9685"/>
        <dbReference type="Rhea" id="RHEA-COMP:10800"/>
        <dbReference type="Rhea" id="RHEA-COMP:14074"/>
        <dbReference type="ChEBI" id="CHEBI:15378"/>
        <dbReference type="ChEBI" id="CHEBI:16526"/>
        <dbReference type="ChEBI" id="CHEBI:64479"/>
        <dbReference type="ChEBI" id="CHEBI:78449"/>
        <dbReference type="ChEBI" id="CHEBI:83989"/>
        <dbReference type="ChEBI" id="CHEBI:138538"/>
        <dbReference type="EC" id="2.3.1.179"/>
    </reaction>
</comment>
<keyword evidence="5 11" id="KW-0444">Lipid biosynthesis</keyword>
<dbReference type="NCBIfam" id="NF005589">
    <property type="entry name" value="PRK07314.1"/>
    <property type="match status" value="1"/>
</dbReference>
<dbReference type="PROSITE" id="PS00606">
    <property type="entry name" value="KS3_1"/>
    <property type="match status" value="1"/>
</dbReference>
<evidence type="ECO:0000313" key="15">
    <source>
        <dbReference type="EMBL" id="KVK75431.1"/>
    </source>
</evidence>
<evidence type="ECO:0000259" key="14">
    <source>
        <dbReference type="PROSITE" id="PS52004"/>
    </source>
</evidence>
<name>A0A103Z910_BURCE</name>
<accession>A0A103Z910</accession>
<dbReference type="NCBIfam" id="NF004970">
    <property type="entry name" value="PRK06333.1"/>
    <property type="match status" value="1"/>
</dbReference>
<evidence type="ECO:0000256" key="12">
    <source>
        <dbReference type="PIRSR" id="PIRSR000447-1"/>
    </source>
</evidence>
<dbReference type="NCBIfam" id="TIGR03150">
    <property type="entry name" value="fabF"/>
    <property type="match status" value="1"/>
</dbReference>
<evidence type="ECO:0000256" key="7">
    <source>
        <dbReference type="ARBA" id="ARBA00022832"/>
    </source>
</evidence>
<comment type="caution">
    <text evidence="15">The sequence shown here is derived from an EMBL/GenBank/DDBJ whole genome shotgun (WGS) entry which is preliminary data.</text>
</comment>
<comment type="function">
    <text evidence="11">Involved in the type II fatty acid elongation cycle. Catalyzes the elongation of a wide range of acyl-ACP by the addition of two carbons from malonyl-ACP to an acyl acceptor. Can efficiently catalyze the conversion of palmitoleoyl-ACP (cis-hexadec-9-enoyl-ACP) to cis-vaccenoyl-ACP (cis-octadec-11-enoyl-ACP), an essential step in the thermal regulation of fatty acid composition.</text>
</comment>
<dbReference type="PANTHER" id="PTHR11712">
    <property type="entry name" value="POLYKETIDE SYNTHASE-RELATED"/>
    <property type="match status" value="1"/>
</dbReference>
<dbReference type="EC" id="2.3.1.179" evidence="3 11"/>
<dbReference type="RefSeq" id="WP_059732367.1">
    <property type="nucleotide sequence ID" value="NZ_LOYH01000092.1"/>
</dbReference>
<protein>
    <recommendedName>
        <fullName evidence="4 11">3-oxoacyl-[acyl-carrier-protein] synthase 2</fullName>
        <ecNumber evidence="3 11">2.3.1.179</ecNumber>
    </recommendedName>
</protein>
<dbReference type="SUPFAM" id="SSF53901">
    <property type="entry name" value="Thiolase-like"/>
    <property type="match status" value="2"/>
</dbReference>
<dbReference type="Gene3D" id="3.40.47.10">
    <property type="match status" value="2"/>
</dbReference>
<evidence type="ECO:0000256" key="10">
    <source>
        <dbReference type="ARBA" id="ARBA00023315"/>
    </source>
</evidence>
<proteinExistence type="inferred from homology"/>
<dbReference type="GO" id="GO:0004315">
    <property type="term" value="F:3-oxoacyl-[acyl-carrier-protein] synthase activity"/>
    <property type="evidence" value="ECO:0007669"/>
    <property type="project" value="UniProtKB-UniRule"/>
</dbReference>
<dbReference type="SMART" id="SM00825">
    <property type="entry name" value="PKS_KS"/>
    <property type="match status" value="1"/>
</dbReference>
<dbReference type="Pfam" id="PF02801">
    <property type="entry name" value="Ketoacyl-synt_C"/>
    <property type="match status" value="1"/>
</dbReference>
<comment type="catalytic activity">
    <reaction evidence="11">
        <text>a fatty acyl-[ACP] + malonyl-[ACP] + H(+) = a 3-oxoacyl-[ACP] + holo-[ACP] + CO2</text>
        <dbReference type="Rhea" id="RHEA:22836"/>
        <dbReference type="Rhea" id="RHEA-COMP:9623"/>
        <dbReference type="Rhea" id="RHEA-COMP:9685"/>
        <dbReference type="Rhea" id="RHEA-COMP:9916"/>
        <dbReference type="Rhea" id="RHEA-COMP:14125"/>
        <dbReference type="ChEBI" id="CHEBI:15378"/>
        <dbReference type="ChEBI" id="CHEBI:16526"/>
        <dbReference type="ChEBI" id="CHEBI:64479"/>
        <dbReference type="ChEBI" id="CHEBI:78449"/>
        <dbReference type="ChEBI" id="CHEBI:78776"/>
        <dbReference type="ChEBI" id="CHEBI:138651"/>
    </reaction>
</comment>
<dbReference type="PIRSF" id="PIRSF000447">
    <property type="entry name" value="KAS_II"/>
    <property type="match status" value="1"/>
</dbReference>
<evidence type="ECO:0000256" key="9">
    <source>
        <dbReference type="ARBA" id="ARBA00023160"/>
    </source>
</evidence>
<evidence type="ECO:0000256" key="8">
    <source>
        <dbReference type="ARBA" id="ARBA00023098"/>
    </source>
</evidence>
<dbReference type="PROSITE" id="PS52004">
    <property type="entry name" value="KS3_2"/>
    <property type="match status" value="1"/>
</dbReference>
<evidence type="ECO:0000256" key="4">
    <source>
        <dbReference type="ARBA" id="ARBA00014657"/>
    </source>
</evidence>
<dbReference type="GO" id="GO:0006633">
    <property type="term" value="P:fatty acid biosynthetic process"/>
    <property type="evidence" value="ECO:0007669"/>
    <property type="project" value="UniProtKB-UniRule"/>
</dbReference>
<dbReference type="InterPro" id="IPR000794">
    <property type="entry name" value="Beta-ketoacyl_synthase"/>
</dbReference>
<evidence type="ECO:0000256" key="1">
    <source>
        <dbReference type="ARBA" id="ARBA00005194"/>
    </source>
</evidence>
<comment type="pathway">
    <text evidence="1 11">Lipid metabolism; fatty acid biosynthesis.</text>
</comment>
<dbReference type="InterPro" id="IPR018201">
    <property type="entry name" value="Ketoacyl_synth_AS"/>
</dbReference>
<dbReference type="AlphaFoldDB" id="A0A103Z910"/>
<dbReference type="InterPro" id="IPR020841">
    <property type="entry name" value="PKS_Beta-ketoAc_synthase_dom"/>
</dbReference>
<keyword evidence="8" id="KW-0443">Lipid metabolism</keyword>
<evidence type="ECO:0000256" key="2">
    <source>
        <dbReference type="ARBA" id="ARBA00008467"/>
    </source>
</evidence>
<dbReference type="UniPathway" id="UPA00094"/>